<dbReference type="GO" id="GO:0003723">
    <property type="term" value="F:RNA binding"/>
    <property type="evidence" value="ECO:0007669"/>
    <property type="project" value="UniProtKB-KW"/>
</dbReference>
<keyword evidence="5 9" id="KW-0067">ATP-binding</keyword>
<keyword evidence="15" id="KW-1185">Reference proteome</keyword>
<dbReference type="PROSITE" id="PS51195">
    <property type="entry name" value="Q_MOTIF"/>
    <property type="match status" value="1"/>
</dbReference>
<dbReference type="GO" id="GO:0005524">
    <property type="term" value="F:ATP binding"/>
    <property type="evidence" value="ECO:0007669"/>
    <property type="project" value="UniProtKB-KW"/>
</dbReference>
<dbReference type="EMBL" id="VRMN01000013">
    <property type="protein sequence ID" value="KAA8491569.1"/>
    <property type="molecule type" value="Genomic_DNA"/>
</dbReference>
<dbReference type="InterPro" id="IPR001650">
    <property type="entry name" value="Helicase_C-like"/>
</dbReference>
<evidence type="ECO:0000256" key="8">
    <source>
        <dbReference type="PROSITE-ProRule" id="PRU00552"/>
    </source>
</evidence>
<evidence type="ECO:0000256" key="4">
    <source>
        <dbReference type="ARBA" id="ARBA00022806"/>
    </source>
</evidence>
<evidence type="ECO:0000259" key="12">
    <source>
        <dbReference type="PROSITE" id="PS51194"/>
    </source>
</evidence>
<dbReference type="GO" id="GO:0003724">
    <property type="term" value="F:RNA helicase activity"/>
    <property type="evidence" value="ECO:0007669"/>
    <property type="project" value="UniProtKB-EC"/>
</dbReference>
<evidence type="ECO:0000256" key="7">
    <source>
        <dbReference type="ARBA" id="ARBA00047984"/>
    </source>
</evidence>
<dbReference type="EC" id="3.6.4.13" evidence="1"/>
<evidence type="ECO:0000259" key="13">
    <source>
        <dbReference type="PROSITE" id="PS51195"/>
    </source>
</evidence>
<dbReference type="PANTHER" id="PTHR47958">
    <property type="entry name" value="ATP-DEPENDENT RNA HELICASE DBP3"/>
    <property type="match status" value="1"/>
</dbReference>
<accession>A0A5J4YJK3</accession>
<evidence type="ECO:0000313" key="15">
    <source>
        <dbReference type="Proteomes" id="UP000324585"/>
    </source>
</evidence>
<dbReference type="InterPro" id="IPR000629">
    <property type="entry name" value="RNA-helicase_DEAD-box_CS"/>
</dbReference>
<keyword evidence="14" id="KW-0396">Initiation factor</keyword>
<dbReference type="PROSITE" id="PS51192">
    <property type="entry name" value="HELICASE_ATP_BIND_1"/>
    <property type="match status" value="1"/>
</dbReference>
<dbReference type="SMART" id="SM00487">
    <property type="entry name" value="DEXDc"/>
    <property type="match status" value="1"/>
</dbReference>
<dbReference type="Gene3D" id="3.40.50.300">
    <property type="entry name" value="P-loop containing nucleotide triphosphate hydrolases"/>
    <property type="match status" value="2"/>
</dbReference>
<name>A0A5J4YJK3_PORPP</name>
<dbReference type="Pfam" id="PF00270">
    <property type="entry name" value="DEAD"/>
    <property type="match status" value="1"/>
</dbReference>
<dbReference type="InterPro" id="IPR014001">
    <property type="entry name" value="Helicase_ATP-bd"/>
</dbReference>
<feature type="short sequence motif" description="Q motif" evidence="8">
    <location>
        <begin position="61"/>
        <end position="89"/>
    </location>
</feature>
<feature type="region of interest" description="Disordered" evidence="10">
    <location>
        <begin position="1"/>
        <end position="51"/>
    </location>
</feature>
<reference evidence="15" key="1">
    <citation type="journal article" date="2019" name="Nat. Commun.">
        <title>Expansion of phycobilisome linker gene families in mesophilic red algae.</title>
        <authorList>
            <person name="Lee J."/>
            <person name="Kim D."/>
            <person name="Bhattacharya D."/>
            <person name="Yoon H.S."/>
        </authorList>
    </citation>
    <scope>NUCLEOTIDE SEQUENCE [LARGE SCALE GENOMIC DNA]</scope>
    <source>
        <strain evidence="15">CCMP 1328</strain>
    </source>
</reference>
<evidence type="ECO:0000256" key="9">
    <source>
        <dbReference type="RuleBase" id="RU000492"/>
    </source>
</evidence>
<dbReference type="FunFam" id="3.40.50.300:FF:000031">
    <property type="entry name" value="Eukaryotic initiation factor 4A-III"/>
    <property type="match status" value="1"/>
</dbReference>
<evidence type="ECO:0000259" key="11">
    <source>
        <dbReference type="PROSITE" id="PS51192"/>
    </source>
</evidence>
<dbReference type="InterPro" id="IPR014014">
    <property type="entry name" value="RNA_helicase_DEAD_Q_motif"/>
</dbReference>
<evidence type="ECO:0000256" key="10">
    <source>
        <dbReference type="SAM" id="MobiDB-lite"/>
    </source>
</evidence>
<dbReference type="GO" id="GO:0016787">
    <property type="term" value="F:hydrolase activity"/>
    <property type="evidence" value="ECO:0007669"/>
    <property type="project" value="UniProtKB-KW"/>
</dbReference>
<evidence type="ECO:0000256" key="2">
    <source>
        <dbReference type="ARBA" id="ARBA00022741"/>
    </source>
</evidence>
<dbReference type="OrthoDB" id="10265785at2759"/>
<dbReference type="InterPro" id="IPR011545">
    <property type="entry name" value="DEAD/DEAH_box_helicase_dom"/>
</dbReference>
<proteinExistence type="inferred from homology"/>
<keyword evidence="6" id="KW-0694">RNA-binding</keyword>
<comment type="caution">
    <text evidence="14">The sequence shown here is derived from an EMBL/GenBank/DDBJ whole genome shotgun (WGS) entry which is preliminary data.</text>
</comment>
<dbReference type="SMART" id="SM00490">
    <property type="entry name" value="HELICc"/>
    <property type="match status" value="1"/>
</dbReference>
<dbReference type="PROSITE" id="PS51194">
    <property type="entry name" value="HELICASE_CTER"/>
    <property type="match status" value="1"/>
</dbReference>
<dbReference type="CDD" id="cd18787">
    <property type="entry name" value="SF2_C_DEAD"/>
    <property type="match status" value="1"/>
</dbReference>
<protein>
    <recommendedName>
        <fullName evidence="1">RNA helicase</fullName>
        <ecNumber evidence="1">3.6.4.13</ecNumber>
    </recommendedName>
</protein>
<feature type="domain" description="DEAD-box RNA helicase Q" evidence="13">
    <location>
        <begin position="61"/>
        <end position="89"/>
    </location>
</feature>
<dbReference type="InterPro" id="IPR027417">
    <property type="entry name" value="P-loop_NTPase"/>
</dbReference>
<evidence type="ECO:0000256" key="3">
    <source>
        <dbReference type="ARBA" id="ARBA00022801"/>
    </source>
</evidence>
<dbReference type="Proteomes" id="UP000324585">
    <property type="component" value="Unassembled WGS sequence"/>
</dbReference>
<organism evidence="14 15">
    <name type="scientific">Porphyridium purpureum</name>
    <name type="common">Red alga</name>
    <name type="synonym">Porphyridium cruentum</name>
    <dbReference type="NCBI Taxonomy" id="35688"/>
    <lineage>
        <taxon>Eukaryota</taxon>
        <taxon>Rhodophyta</taxon>
        <taxon>Bangiophyceae</taxon>
        <taxon>Porphyridiales</taxon>
        <taxon>Porphyridiaceae</taxon>
        <taxon>Porphyridium</taxon>
    </lineage>
</organism>
<dbReference type="PROSITE" id="PS00039">
    <property type="entry name" value="DEAD_ATP_HELICASE"/>
    <property type="match status" value="1"/>
</dbReference>
<feature type="domain" description="Helicase ATP-binding" evidence="11">
    <location>
        <begin position="92"/>
        <end position="272"/>
    </location>
</feature>
<evidence type="ECO:0000313" key="14">
    <source>
        <dbReference type="EMBL" id="KAA8491569.1"/>
    </source>
</evidence>
<keyword evidence="4 9" id="KW-0347">Helicase</keyword>
<comment type="catalytic activity">
    <reaction evidence="7">
        <text>ATP + H2O = ADP + phosphate + H(+)</text>
        <dbReference type="Rhea" id="RHEA:13065"/>
        <dbReference type="ChEBI" id="CHEBI:15377"/>
        <dbReference type="ChEBI" id="CHEBI:15378"/>
        <dbReference type="ChEBI" id="CHEBI:30616"/>
        <dbReference type="ChEBI" id="CHEBI:43474"/>
        <dbReference type="ChEBI" id="CHEBI:456216"/>
        <dbReference type="EC" id="3.6.4.13"/>
    </reaction>
</comment>
<comment type="similarity">
    <text evidence="9">Belongs to the DEAD box helicase family.</text>
</comment>
<feature type="domain" description="Helicase C-terminal" evidence="12">
    <location>
        <begin position="283"/>
        <end position="444"/>
    </location>
</feature>
<dbReference type="GO" id="GO:0003743">
    <property type="term" value="F:translation initiation factor activity"/>
    <property type="evidence" value="ECO:0007669"/>
    <property type="project" value="UniProtKB-KW"/>
</dbReference>
<keyword evidence="2 9" id="KW-0547">Nucleotide-binding</keyword>
<keyword evidence="14" id="KW-0648">Protein biosynthesis</keyword>
<gene>
    <name evidence="14" type="ORF">FVE85_2584</name>
</gene>
<dbReference type="AlphaFoldDB" id="A0A5J4YJK3"/>
<evidence type="ECO:0000256" key="6">
    <source>
        <dbReference type="ARBA" id="ARBA00022884"/>
    </source>
</evidence>
<dbReference type="Pfam" id="PF00271">
    <property type="entry name" value="Helicase_C"/>
    <property type="match status" value="1"/>
</dbReference>
<keyword evidence="3 9" id="KW-0378">Hydrolase</keyword>
<evidence type="ECO:0000256" key="1">
    <source>
        <dbReference type="ARBA" id="ARBA00012552"/>
    </source>
</evidence>
<dbReference type="SUPFAM" id="SSF52540">
    <property type="entry name" value="P-loop containing nucleoside triphosphate hydrolases"/>
    <property type="match status" value="1"/>
</dbReference>
<evidence type="ECO:0000256" key="5">
    <source>
        <dbReference type="ARBA" id="ARBA00022840"/>
    </source>
</evidence>
<sequence>MAKEKARLKPKSGLSKPALSPVAGKGHAPKRPSNTNGDDTAAGRGGSGEGAIVPQAVSRVTSFEQMTLREDVLRGLFAYGYERPSRVQSQALPAILSGRDVLAQAQSGTGKTSMTAIAAVQAVRASSSELQVLILSPTRELATQTHDVITNIGQFVRGLRSQCAVGGGSGSSSKKGQGQSKRSVNSYAGVQIVSATPGRACDLLARGTLTVRKVRLLLVDEADEMMTRGLQERLYDIYRALDSRSQIVLVSATMPADVLAMTDAFTTEPLRILVARDALTLEGIRQFYVDVGTEQWKLDALCDLYERITVGQCVVFVNSRKKCEWLARQLQALGFGVGVLHGDMVQRDRDEVMRTFRAGASRVLIATDVCSRGIDVQQLSLVLNFDLPRDPESYLHRIGRSGRFGRRGMAISLVTSEERAQLRTLETFFSIRIPAMPSDTLDVL</sequence>